<evidence type="ECO:0000313" key="1">
    <source>
        <dbReference type="EMBL" id="TGY85544.1"/>
    </source>
</evidence>
<dbReference type="Proteomes" id="UP000304953">
    <property type="component" value="Unassembled WGS sequence"/>
</dbReference>
<proteinExistence type="predicted"/>
<dbReference type="EMBL" id="SRYA01000182">
    <property type="protein sequence ID" value="TGY85544.1"/>
    <property type="molecule type" value="Genomic_DNA"/>
</dbReference>
<evidence type="ECO:0000313" key="2">
    <source>
        <dbReference type="Proteomes" id="UP000304953"/>
    </source>
</evidence>
<gene>
    <name evidence="1" type="ORF">E5329_28855</name>
</gene>
<accession>A0AC61RLL9</accession>
<protein>
    <submittedName>
        <fullName evidence="1">Uncharacterized protein</fullName>
    </submittedName>
</protein>
<comment type="caution">
    <text evidence="1">The sequence shown here is derived from an EMBL/GenBank/DDBJ whole genome shotgun (WGS) entry which is preliminary data.</text>
</comment>
<organism evidence="1 2">
    <name type="scientific">Petralouisia muris</name>
    <dbReference type="NCBI Taxonomy" id="3032872"/>
    <lineage>
        <taxon>Bacteria</taxon>
        <taxon>Bacillati</taxon>
        <taxon>Bacillota</taxon>
        <taxon>Clostridia</taxon>
        <taxon>Lachnospirales</taxon>
        <taxon>Lachnospiraceae</taxon>
        <taxon>Petralouisia</taxon>
    </lineage>
</organism>
<keyword evidence="2" id="KW-1185">Reference proteome</keyword>
<name>A0AC61RLL9_9FIRM</name>
<reference evidence="1" key="1">
    <citation type="submission" date="2019-04" db="EMBL/GenBank/DDBJ databases">
        <title>Microbes associate with the intestines of laboratory mice.</title>
        <authorList>
            <person name="Navarre W."/>
            <person name="Wong E."/>
            <person name="Huang K."/>
            <person name="Tropini C."/>
            <person name="Ng K."/>
            <person name="Yu B."/>
        </authorList>
    </citation>
    <scope>NUCLEOTIDE SEQUENCE</scope>
    <source>
        <strain evidence="1">NM01_1-7b</strain>
    </source>
</reference>
<sequence>MNILVIGNGFDLAHELQTTYRDFLRFTEEFMIYKTAKENGQEQSWNDDEDTRFFQYFADLFNKSQRNEDARKIVNELDMLIKDNVWLSHFKFAQIKKGWIDFESEISKVVQTLEDVRKIVDNALKQGKSNIKIEEYQKRILRHVGVGVGNNIENAVRIPKERGLKDLDRLIRCLEIYLSVYINKSSIEKTLPDISDLPYLDKVLSFNYTSTYERLYNNHSFLEIDYIHGKADIRRNIDTNNMVLGIDEYLKGDEKNENIEFIAFKKFYQRIHKETGCLYKEWVSEIRSDKKIFEITNICKQSGNDVISKKDVKYHNLFIFGHSLDITDKDVLRDLILNDNVQTVIFYMDKDDYGRKIANLVKVIGQDELIRRTGGITKTITFTPIIGIK</sequence>